<proteinExistence type="predicted"/>
<dbReference type="AlphaFoldDB" id="A0A9P0JPL8"/>
<keyword evidence="2" id="KW-1185">Reference proteome</keyword>
<organism evidence="1 2">
    <name type="scientific">Acanthoscelides obtectus</name>
    <name type="common">Bean weevil</name>
    <name type="synonym">Bruchus obtectus</name>
    <dbReference type="NCBI Taxonomy" id="200917"/>
    <lineage>
        <taxon>Eukaryota</taxon>
        <taxon>Metazoa</taxon>
        <taxon>Ecdysozoa</taxon>
        <taxon>Arthropoda</taxon>
        <taxon>Hexapoda</taxon>
        <taxon>Insecta</taxon>
        <taxon>Pterygota</taxon>
        <taxon>Neoptera</taxon>
        <taxon>Endopterygota</taxon>
        <taxon>Coleoptera</taxon>
        <taxon>Polyphaga</taxon>
        <taxon>Cucujiformia</taxon>
        <taxon>Chrysomeloidea</taxon>
        <taxon>Chrysomelidae</taxon>
        <taxon>Bruchinae</taxon>
        <taxon>Bruchini</taxon>
        <taxon>Acanthoscelides</taxon>
    </lineage>
</organism>
<evidence type="ECO:0000313" key="2">
    <source>
        <dbReference type="Proteomes" id="UP001152888"/>
    </source>
</evidence>
<name>A0A9P0JPL8_ACAOB</name>
<evidence type="ECO:0008006" key="3">
    <source>
        <dbReference type="Google" id="ProtNLM"/>
    </source>
</evidence>
<dbReference type="Proteomes" id="UP001152888">
    <property type="component" value="Unassembled WGS sequence"/>
</dbReference>
<reference evidence="1" key="1">
    <citation type="submission" date="2022-03" db="EMBL/GenBank/DDBJ databases">
        <authorList>
            <person name="Sayadi A."/>
        </authorList>
    </citation>
    <scope>NUCLEOTIDE SEQUENCE</scope>
</reference>
<dbReference type="EMBL" id="CAKOFQ010006665">
    <property type="protein sequence ID" value="CAH1956414.1"/>
    <property type="molecule type" value="Genomic_DNA"/>
</dbReference>
<dbReference type="OrthoDB" id="6581217at2759"/>
<accession>A0A9P0JPL8</accession>
<gene>
    <name evidence="1" type="ORF">ACAOBT_LOCUS1542</name>
</gene>
<evidence type="ECO:0000313" key="1">
    <source>
        <dbReference type="EMBL" id="CAH1956414.1"/>
    </source>
</evidence>
<comment type="caution">
    <text evidence="1">The sequence shown here is derived from an EMBL/GenBank/DDBJ whole genome shotgun (WGS) entry which is preliminary data.</text>
</comment>
<protein>
    <recommendedName>
        <fullName evidence="3">DDE Tnp4 domain-containing protein</fullName>
    </recommendedName>
</protein>
<sequence length="170" mass="19776">MLMTPTILLYLEKSQTPDYRFVYVDIGSYGKDCDSAIFQRTNFYQLLTEGRLSIPPPVPLHSSQNNRMPHVILGDEAFQLTEHLLRPFGGNHLDVKKLLYQSNHEGDISRRNIEVLQKYLVNIIFELLKISAELSNQTVNKSVAVVEEWEVFLYYQSFKNVEIFNIYSNI</sequence>